<sequence length="254" mass="27584">MNAPDAAIGAGVVEGRYFYVWMAVAFVLVAFGGFVPTYWAPLLTQRFHAPPVVHIHGILMFSWTCFYFVQTTLVASHRTLNHRTWGLAGIALFSTIACMILVTEMAVLKLAEARGMGEAARHFAAVPLCAWPLLVGFFTLAIVNIRRPDVHKRLMTLLMIGMMTPAIARVFLTVLAPAGAAGGPPPPFVSIPPSLTADLFLLVAVVRDWRTLGRPHRVYVIGGLALLAQQMLTPLFAATSAWMGIVRAFESLAG</sequence>
<protein>
    <submittedName>
        <fullName evidence="2">Uncharacterized protein</fullName>
    </submittedName>
</protein>
<gene>
    <name evidence="2" type="ORF">ACFPPA_13835</name>
</gene>
<keyword evidence="3" id="KW-1185">Reference proteome</keyword>
<feature type="transmembrane region" description="Helical" evidence="1">
    <location>
        <begin position="18"/>
        <end position="40"/>
    </location>
</feature>
<dbReference type="RefSeq" id="WP_377320893.1">
    <property type="nucleotide sequence ID" value="NZ_JBHSNF010000003.1"/>
</dbReference>
<feature type="transmembrane region" description="Helical" evidence="1">
    <location>
        <begin position="188"/>
        <end position="206"/>
    </location>
</feature>
<dbReference type="EMBL" id="JBHSNF010000003">
    <property type="protein sequence ID" value="MFC5526818.1"/>
    <property type="molecule type" value="Genomic_DNA"/>
</dbReference>
<evidence type="ECO:0000256" key="1">
    <source>
        <dbReference type="SAM" id="Phobius"/>
    </source>
</evidence>
<evidence type="ECO:0000313" key="3">
    <source>
        <dbReference type="Proteomes" id="UP001596114"/>
    </source>
</evidence>
<organism evidence="2 3">
    <name type="scientific">Rhodanobacter ginsengisoli</name>
    <dbReference type="NCBI Taxonomy" id="418646"/>
    <lineage>
        <taxon>Bacteria</taxon>
        <taxon>Pseudomonadati</taxon>
        <taxon>Pseudomonadota</taxon>
        <taxon>Gammaproteobacteria</taxon>
        <taxon>Lysobacterales</taxon>
        <taxon>Rhodanobacteraceae</taxon>
        <taxon>Rhodanobacter</taxon>
    </lineage>
</organism>
<feature type="transmembrane region" description="Helical" evidence="1">
    <location>
        <begin position="157"/>
        <end position="176"/>
    </location>
</feature>
<accession>A0ABW0QQ04</accession>
<feature type="transmembrane region" description="Helical" evidence="1">
    <location>
        <begin position="85"/>
        <end position="103"/>
    </location>
</feature>
<reference evidence="3" key="1">
    <citation type="journal article" date="2019" name="Int. J. Syst. Evol. Microbiol.">
        <title>The Global Catalogue of Microorganisms (GCM) 10K type strain sequencing project: providing services to taxonomists for standard genome sequencing and annotation.</title>
        <authorList>
            <consortium name="The Broad Institute Genomics Platform"/>
            <consortium name="The Broad Institute Genome Sequencing Center for Infectious Disease"/>
            <person name="Wu L."/>
            <person name="Ma J."/>
        </authorList>
    </citation>
    <scope>NUCLEOTIDE SEQUENCE [LARGE SCALE GENOMIC DNA]</scope>
    <source>
        <strain evidence="3">CGMCC 1.16619</strain>
    </source>
</reference>
<feature type="transmembrane region" description="Helical" evidence="1">
    <location>
        <begin position="52"/>
        <end position="73"/>
    </location>
</feature>
<dbReference type="Proteomes" id="UP001596114">
    <property type="component" value="Unassembled WGS sequence"/>
</dbReference>
<keyword evidence="1" id="KW-0812">Transmembrane</keyword>
<keyword evidence="1" id="KW-1133">Transmembrane helix</keyword>
<feature type="transmembrane region" description="Helical" evidence="1">
    <location>
        <begin position="218"/>
        <end position="245"/>
    </location>
</feature>
<name>A0ABW0QQ04_9GAMM</name>
<keyword evidence="1" id="KW-0472">Membrane</keyword>
<evidence type="ECO:0000313" key="2">
    <source>
        <dbReference type="EMBL" id="MFC5526818.1"/>
    </source>
</evidence>
<proteinExistence type="predicted"/>
<comment type="caution">
    <text evidence="2">The sequence shown here is derived from an EMBL/GenBank/DDBJ whole genome shotgun (WGS) entry which is preliminary data.</text>
</comment>
<feature type="transmembrane region" description="Helical" evidence="1">
    <location>
        <begin position="123"/>
        <end position="145"/>
    </location>
</feature>